<dbReference type="InterPro" id="IPR017896">
    <property type="entry name" value="4Fe4S_Fe-S-bd"/>
</dbReference>
<dbReference type="InterPro" id="IPR009016">
    <property type="entry name" value="Fe_hydrogenase"/>
</dbReference>
<name>A0ABY6HKG3_9ARCH</name>
<dbReference type="Pfam" id="PF02906">
    <property type="entry name" value="Fe_hyd_lg_C"/>
    <property type="match status" value="1"/>
</dbReference>
<dbReference type="SUPFAM" id="SSF53920">
    <property type="entry name" value="Fe-only hydrogenase"/>
    <property type="match status" value="1"/>
</dbReference>
<dbReference type="InterPro" id="IPR027631">
    <property type="entry name" value="Mono_FeFe_hydrog"/>
</dbReference>
<protein>
    <submittedName>
        <fullName evidence="4">Ion-translocating oxidoreductase complex subunit B</fullName>
    </submittedName>
</protein>
<evidence type="ECO:0000259" key="2">
    <source>
        <dbReference type="Pfam" id="PF02906"/>
    </source>
</evidence>
<reference evidence="4" key="1">
    <citation type="submission" date="2022-09" db="EMBL/GenBank/DDBJ databases">
        <title>Actin cytoskeleton and complex cell architecture in an #Asgard archaeon.</title>
        <authorList>
            <person name="Ponce Toledo R.I."/>
            <person name="Schleper C."/>
            <person name="Rodrigues Oliveira T."/>
            <person name="Wollweber F."/>
            <person name="Xu J."/>
            <person name="Rittmann S."/>
            <person name="Klingl A."/>
            <person name="Pilhofer M."/>
        </authorList>
    </citation>
    <scope>NUCLEOTIDE SEQUENCE</scope>
    <source>
        <strain evidence="4">B-35</strain>
    </source>
</reference>
<dbReference type="EMBL" id="CP104013">
    <property type="protein sequence ID" value="UYP44010.1"/>
    <property type="molecule type" value="Genomic_DNA"/>
</dbReference>
<evidence type="ECO:0000259" key="1">
    <source>
        <dbReference type="Pfam" id="PF00037"/>
    </source>
</evidence>
<feature type="domain" description="Light dependent period A-like Fe-S cluster-binding" evidence="3">
    <location>
        <begin position="182"/>
        <end position="228"/>
    </location>
</feature>
<gene>
    <name evidence="4" type="ORF">NEF87_000295</name>
</gene>
<dbReference type="InterPro" id="IPR050340">
    <property type="entry name" value="Cytosolic_Fe-S_CAF"/>
</dbReference>
<evidence type="ECO:0000259" key="3">
    <source>
        <dbReference type="Pfam" id="PF25160"/>
    </source>
</evidence>
<dbReference type="InterPro" id="IPR057431">
    <property type="entry name" value="LdpA_Fe-S-bd"/>
</dbReference>
<feature type="domain" description="Iron hydrogenase large subunit C-terminal" evidence="2">
    <location>
        <begin position="242"/>
        <end position="493"/>
    </location>
</feature>
<dbReference type="InterPro" id="IPR017900">
    <property type="entry name" value="4Fe4S_Fe_S_CS"/>
</dbReference>
<sequence length="522" mass="57304">MPLPSLNIFEKMRGLYTPVTDIRRRVLSAVARMIVQDKLPSYIEHIPYKIINTDTPTYRESVFKERAIVRERVRLAFGMDLKEFGAHGPINDDDVINMITDRKVAKRPIVNVIKVGCERCPEHSYLVTDLCRGCIAHPCTTVCPKNCVSILPSGKSFIDQEKCIRCGKCAQVCPYNAIVYRERPCAAACGVNAIHSDDDGFAEIDSDQCVSCGMCIVSCPFGAIAEKSEIVQVLSALKGPNSVYAEIAPAFVSQFGPLVKPPMLIEALKTLGFKDVREVAYGADVVVVNEAEELIELIEKREKCIENSDEKDDCRSFVGTSCCTAWAMMAEKKFPSTFALNISESFAPMVEIAKQIKKEDPNGIVVFIGPCIAKKEECFIPKVAEFVDFVITFEELSALFQANNIDVTKMVGTEELHDASALGRGFPVAGGVANAVIEQTKAIIGQDHDIPLIAADTLKECVILLKKLEKGKLDPSPLLVEGMACPYGCVGGPGTLAPLKRAQREVKKYSSSADWKQPKDHL</sequence>
<evidence type="ECO:0000313" key="5">
    <source>
        <dbReference type="Proteomes" id="UP001208689"/>
    </source>
</evidence>
<proteinExistence type="predicted"/>
<dbReference type="PANTHER" id="PTHR11615">
    <property type="entry name" value="NITRATE, FORMATE, IRON DEHYDROGENASE"/>
    <property type="match status" value="1"/>
</dbReference>
<dbReference type="Pfam" id="PF00037">
    <property type="entry name" value="Fer4"/>
    <property type="match status" value="1"/>
</dbReference>
<dbReference type="SUPFAM" id="SSF54862">
    <property type="entry name" value="4Fe-4S ferredoxins"/>
    <property type="match status" value="1"/>
</dbReference>
<dbReference type="NCBIfam" id="TIGR04105">
    <property type="entry name" value="FeFe_hydrog_B1"/>
    <property type="match status" value="1"/>
</dbReference>
<dbReference type="InterPro" id="IPR004108">
    <property type="entry name" value="Fe_hydrogenase_lsu_C"/>
</dbReference>
<dbReference type="Pfam" id="PF25160">
    <property type="entry name" value="LdpA_Fe-S-bd"/>
    <property type="match status" value="1"/>
</dbReference>
<accession>A0ABY6HKG3</accession>
<dbReference type="Proteomes" id="UP001208689">
    <property type="component" value="Chromosome"/>
</dbReference>
<dbReference type="Gene3D" id="3.40.950.10">
    <property type="entry name" value="Fe-only Hydrogenase (Larger Subunit), Chain L, domain 3"/>
    <property type="match status" value="1"/>
</dbReference>
<dbReference type="Gene3D" id="3.30.70.20">
    <property type="match status" value="2"/>
</dbReference>
<keyword evidence="5" id="KW-1185">Reference proteome</keyword>
<dbReference type="PROSITE" id="PS00198">
    <property type="entry name" value="4FE4S_FER_1"/>
    <property type="match status" value="1"/>
</dbReference>
<evidence type="ECO:0000313" key="4">
    <source>
        <dbReference type="EMBL" id="UYP44010.1"/>
    </source>
</evidence>
<feature type="domain" description="4Fe-4S ferredoxin-type" evidence="1">
    <location>
        <begin position="158"/>
        <end position="178"/>
    </location>
</feature>
<organism evidence="4 5">
    <name type="scientific">Candidatus Lokiarchaeum ossiferum</name>
    <dbReference type="NCBI Taxonomy" id="2951803"/>
    <lineage>
        <taxon>Archaea</taxon>
        <taxon>Promethearchaeati</taxon>
        <taxon>Promethearchaeota</taxon>
        <taxon>Promethearchaeia</taxon>
        <taxon>Promethearchaeales</taxon>
        <taxon>Promethearchaeaceae</taxon>
        <taxon>Candidatus Lokiarchaeum</taxon>
    </lineage>
</organism>